<comment type="caution">
    <text evidence="1">The sequence shown here is derived from an EMBL/GenBank/DDBJ whole genome shotgun (WGS) entry which is preliminary data.</text>
</comment>
<reference evidence="1 2" key="1">
    <citation type="submission" date="2024-10" db="EMBL/GenBank/DDBJ databases">
        <title>Updated reference genomes for cyclostephanoid diatoms.</title>
        <authorList>
            <person name="Roberts W.R."/>
            <person name="Alverson A.J."/>
        </authorList>
    </citation>
    <scope>NUCLEOTIDE SEQUENCE [LARGE SCALE GENOMIC DNA]</scope>
    <source>
        <strain evidence="1 2">AJA276-08</strain>
    </source>
</reference>
<sequence length="175" mass="19286">MYEGALNVVRKLKESGKRLTILSNSSKRREDSEGMLVRLGVNPANIHDVITEEEHICLCGGNDNGGYCASAGWTLSSIEDANLILARGTFTIDDGSVISKGDNEALYWEVMERSTTIASRRKLPMLVRDPDKVRPDPENGMPMPMPGAIGDVYERIMRTTNCHPVGDMMEEGAWA</sequence>
<dbReference type="InterPro" id="IPR023214">
    <property type="entry name" value="HAD_sf"/>
</dbReference>
<dbReference type="AlphaFoldDB" id="A0ABD3MDM3"/>
<dbReference type="EMBL" id="JALLAZ020001846">
    <property type="protein sequence ID" value="KAL3761702.1"/>
    <property type="molecule type" value="Genomic_DNA"/>
</dbReference>
<gene>
    <name evidence="1" type="ORF">ACHAW5_004266</name>
</gene>
<accession>A0ABD3MDM3</accession>
<proteinExistence type="predicted"/>
<keyword evidence="2" id="KW-1185">Reference proteome</keyword>
<organism evidence="1 2">
    <name type="scientific">Stephanodiscus triporus</name>
    <dbReference type="NCBI Taxonomy" id="2934178"/>
    <lineage>
        <taxon>Eukaryota</taxon>
        <taxon>Sar</taxon>
        <taxon>Stramenopiles</taxon>
        <taxon>Ochrophyta</taxon>
        <taxon>Bacillariophyta</taxon>
        <taxon>Coscinodiscophyceae</taxon>
        <taxon>Thalassiosirophycidae</taxon>
        <taxon>Stephanodiscales</taxon>
        <taxon>Stephanodiscaceae</taxon>
        <taxon>Stephanodiscus</taxon>
    </lineage>
</organism>
<evidence type="ECO:0000313" key="1">
    <source>
        <dbReference type="EMBL" id="KAL3761702.1"/>
    </source>
</evidence>
<protein>
    <submittedName>
        <fullName evidence="1">Uncharacterized protein</fullName>
    </submittedName>
</protein>
<dbReference type="Proteomes" id="UP001530315">
    <property type="component" value="Unassembled WGS sequence"/>
</dbReference>
<dbReference type="Gene3D" id="3.40.50.1000">
    <property type="entry name" value="HAD superfamily/HAD-like"/>
    <property type="match status" value="2"/>
</dbReference>
<name>A0ABD3MDM3_9STRA</name>
<evidence type="ECO:0000313" key="2">
    <source>
        <dbReference type="Proteomes" id="UP001530315"/>
    </source>
</evidence>